<dbReference type="AlphaFoldDB" id="A0A485KNW5"/>
<keyword evidence="4" id="KW-1185">Reference proteome</keyword>
<reference evidence="3 4" key="1">
    <citation type="submission" date="2019-03" db="EMBL/GenBank/DDBJ databases">
        <authorList>
            <person name="Gaulin E."/>
            <person name="Dumas B."/>
        </authorList>
    </citation>
    <scope>NUCLEOTIDE SEQUENCE [LARGE SCALE GENOMIC DNA]</scope>
    <source>
        <strain evidence="3">CBS 568.67</strain>
    </source>
</reference>
<name>A0A485KNW5_9STRA</name>
<dbReference type="OrthoDB" id="240546at2759"/>
<evidence type="ECO:0000259" key="1">
    <source>
        <dbReference type="Pfam" id="PF19031"/>
    </source>
</evidence>
<gene>
    <name evidence="3" type="primary">Aste57867_9677</name>
    <name evidence="2" type="ORF">As57867_009639</name>
    <name evidence="3" type="ORF">ASTE57867_9677</name>
</gene>
<reference evidence="2" key="2">
    <citation type="submission" date="2019-06" db="EMBL/GenBank/DDBJ databases">
        <title>Genomics analysis of Aphanomyces spp. identifies a new class of oomycete effector associated with host adaptation.</title>
        <authorList>
            <person name="Gaulin E."/>
        </authorList>
    </citation>
    <scope>NUCLEOTIDE SEQUENCE</scope>
    <source>
        <strain evidence="2">CBS 578.67</strain>
    </source>
</reference>
<dbReference type="InterPro" id="IPR043987">
    <property type="entry name" value="CCZ1/INTU/HSP4_longin_1"/>
</dbReference>
<dbReference type="GO" id="GO:0016192">
    <property type="term" value="P:vesicle-mediated transport"/>
    <property type="evidence" value="ECO:0007669"/>
    <property type="project" value="InterPro"/>
</dbReference>
<feature type="domain" description="CCZ1/INTU/HSP4 first Longin" evidence="1">
    <location>
        <begin position="17"/>
        <end position="120"/>
    </location>
</feature>
<dbReference type="EMBL" id="CAADRA010005177">
    <property type="protein sequence ID" value="VFT86556.1"/>
    <property type="molecule type" value="Genomic_DNA"/>
</dbReference>
<evidence type="ECO:0000313" key="3">
    <source>
        <dbReference type="EMBL" id="VFT86556.1"/>
    </source>
</evidence>
<sequence>MEVVIWHEGLGSDDDAATEEESVARILFFWPPKSIKEQLRVLQLLQGVFAFATSFDDAKTASPTPSTMTHVQLISTNYCFGKVEAQVWIALGHTAGTEEDSHTLEALMQDMYACFRLVHGGIGWNLTQTNVNYADPLLHVGIRSGFDVMLHLAACRKKMRKISHLIAKVQHDDNSIQGTAAAVDLEQLQAWASELEAESPLHELQKQFVGFFPVYLSAMDAAHLLHCFHAMDGIFHHHPIDSKLRLTGHLLTQSLRLAVPDVLQCAVFVQGQFVCSGLDTQVLHCIYRLLRLREQHGFHKEKADPRNSVLWLPTKHTDSFEPMWATKQTYIDGGLSAPKKRMSAKDLFAETILNAPATKERMFANGFQCHDGTFSQQPEDGDALWLLALYPLDEDAASSQDLIVWRKGTCTLLLVVQRTPPSSAKLIAKLNEHLGRCPHVLDATQERSETLVPTTPSFGSFVHLNRVTMELQMHNLGKFRAPIPPRIVSSCFAPRLLAWLNVIRHDLASDPDIMDIFTKTSTDGWVVARRSGSLDRELVVHFDAKVVHSIADLSTHITSLVHEAFESIFM</sequence>
<proteinExistence type="predicted"/>
<accession>A0A485KNW5</accession>
<organism evidence="3 4">
    <name type="scientific">Aphanomyces stellatus</name>
    <dbReference type="NCBI Taxonomy" id="120398"/>
    <lineage>
        <taxon>Eukaryota</taxon>
        <taxon>Sar</taxon>
        <taxon>Stramenopiles</taxon>
        <taxon>Oomycota</taxon>
        <taxon>Saprolegniomycetes</taxon>
        <taxon>Saprolegniales</taxon>
        <taxon>Verrucalvaceae</taxon>
        <taxon>Aphanomyces</taxon>
    </lineage>
</organism>
<dbReference type="Pfam" id="PF19031">
    <property type="entry name" value="Intu_longin_1"/>
    <property type="match status" value="1"/>
</dbReference>
<evidence type="ECO:0000313" key="2">
    <source>
        <dbReference type="EMBL" id="KAF0699750.1"/>
    </source>
</evidence>
<dbReference type="EMBL" id="VJMH01005156">
    <property type="protein sequence ID" value="KAF0699750.1"/>
    <property type="molecule type" value="Genomic_DNA"/>
</dbReference>
<evidence type="ECO:0000313" key="4">
    <source>
        <dbReference type="Proteomes" id="UP000332933"/>
    </source>
</evidence>
<dbReference type="Proteomes" id="UP000332933">
    <property type="component" value="Unassembled WGS sequence"/>
</dbReference>
<protein>
    <submittedName>
        <fullName evidence="3">Aste57867_9677 protein</fullName>
    </submittedName>
</protein>